<protein>
    <submittedName>
        <fullName evidence="1">Uncharacterized protein</fullName>
    </submittedName>
</protein>
<gene>
    <name evidence="1" type="ORF">D5086_003431</name>
</gene>
<dbReference type="EMBL" id="RCHU02000001">
    <property type="protein sequence ID" value="KAL3612411.1"/>
    <property type="molecule type" value="Genomic_DNA"/>
</dbReference>
<keyword evidence="2" id="KW-1185">Reference proteome</keyword>
<organism evidence="1 2">
    <name type="scientific">Populus alba</name>
    <name type="common">White poplar</name>
    <dbReference type="NCBI Taxonomy" id="43335"/>
    <lineage>
        <taxon>Eukaryota</taxon>
        <taxon>Viridiplantae</taxon>
        <taxon>Streptophyta</taxon>
        <taxon>Embryophyta</taxon>
        <taxon>Tracheophyta</taxon>
        <taxon>Spermatophyta</taxon>
        <taxon>Magnoliopsida</taxon>
        <taxon>eudicotyledons</taxon>
        <taxon>Gunneridae</taxon>
        <taxon>Pentapetalae</taxon>
        <taxon>rosids</taxon>
        <taxon>fabids</taxon>
        <taxon>Malpighiales</taxon>
        <taxon>Salicaceae</taxon>
        <taxon>Saliceae</taxon>
        <taxon>Populus</taxon>
    </lineage>
</organism>
<proteinExistence type="predicted"/>
<sequence>MYHSKLVFRSPDLTISVTENVLDYHRRPSSEGFHGMPCLTGHRLNKDTRSLCLKKAAHSYKRDIALRVKFVWDPSSAQKNSEVMMDGL</sequence>
<evidence type="ECO:0000313" key="2">
    <source>
        <dbReference type="Proteomes" id="UP000309997"/>
    </source>
</evidence>
<comment type="caution">
    <text evidence="1">The sequence shown here is derived from an EMBL/GenBank/DDBJ whole genome shotgun (WGS) entry which is preliminary data.</text>
</comment>
<dbReference type="Proteomes" id="UP000309997">
    <property type="component" value="Unassembled WGS sequence"/>
</dbReference>
<accession>A0ACC4D6K5</accession>
<evidence type="ECO:0000313" key="1">
    <source>
        <dbReference type="EMBL" id="KAL3612411.1"/>
    </source>
</evidence>
<name>A0ACC4D6K5_POPAL</name>
<reference evidence="1 2" key="1">
    <citation type="journal article" date="2024" name="Plant Biotechnol. J.">
        <title>Genome and CRISPR/Cas9 system of a widespread forest tree (Populus alba) in the world.</title>
        <authorList>
            <person name="Liu Y.J."/>
            <person name="Jiang P.F."/>
            <person name="Han X.M."/>
            <person name="Li X.Y."/>
            <person name="Wang H.M."/>
            <person name="Wang Y.J."/>
            <person name="Wang X.X."/>
            <person name="Zeng Q.Y."/>
        </authorList>
    </citation>
    <scope>NUCLEOTIDE SEQUENCE [LARGE SCALE GENOMIC DNA]</scope>
    <source>
        <strain evidence="2">cv. PAL-ZL1</strain>
    </source>
</reference>